<sequence>LRNLTELNLSFCFLQHKTGELLKNLRNSFAQRIDVSNNYAGDEIQSGLLQILENKNLIYLNAIDSSITHTTMQKVLEFYQKNNCQVQLMFSNASATQEQNQRLLALIYPHSSTLQKRRVHEQQLLYGQDSVNGSKFYRISEKWLASWRRFVAGGEVPHEIDNRVGNQPGVDYRLVNQDVW</sequence>
<protein>
    <submittedName>
        <fullName evidence="1">DUSP domain-containing protein</fullName>
    </submittedName>
</protein>
<feature type="non-terminal residue" evidence="1">
    <location>
        <position position="180"/>
    </location>
</feature>
<dbReference type="InterPro" id="IPR032675">
    <property type="entry name" value="LRR_dom_sf"/>
</dbReference>
<dbReference type="AlphaFoldDB" id="A0A146KJY7"/>
<dbReference type="Gene3D" id="3.80.10.10">
    <property type="entry name" value="Ribonuclease Inhibitor"/>
    <property type="match status" value="1"/>
</dbReference>
<accession>A0A146KJY7</accession>
<dbReference type="SUPFAM" id="SSF143791">
    <property type="entry name" value="DUSP-like"/>
    <property type="match status" value="1"/>
</dbReference>
<dbReference type="SUPFAM" id="SSF52047">
    <property type="entry name" value="RNI-like"/>
    <property type="match status" value="1"/>
</dbReference>
<gene>
    <name evidence="1" type="ORF">TPC1_10909</name>
</gene>
<evidence type="ECO:0000313" key="1">
    <source>
        <dbReference type="EMBL" id="JAP95925.1"/>
    </source>
</evidence>
<dbReference type="InterPro" id="IPR035927">
    <property type="entry name" value="DUSP-like_sf"/>
</dbReference>
<feature type="non-terminal residue" evidence="1">
    <location>
        <position position="1"/>
    </location>
</feature>
<proteinExistence type="predicted"/>
<reference evidence="1" key="1">
    <citation type="submission" date="2015-07" db="EMBL/GenBank/DDBJ databases">
        <title>Adaptation to a free-living lifestyle via gene acquisitions in the diplomonad Trepomonas sp. PC1.</title>
        <authorList>
            <person name="Xu F."/>
            <person name="Jerlstrom-Hultqvist J."/>
            <person name="Kolisko M."/>
            <person name="Simpson A.G.B."/>
            <person name="Roger A.J."/>
            <person name="Svard S.G."/>
            <person name="Andersson J.O."/>
        </authorList>
    </citation>
    <scope>NUCLEOTIDE SEQUENCE</scope>
    <source>
        <strain evidence="1">PC1</strain>
    </source>
</reference>
<name>A0A146KJY7_9EUKA</name>
<dbReference type="EMBL" id="GDID01000681">
    <property type="protein sequence ID" value="JAP95925.1"/>
    <property type="molecule type" value="Transcribed_RNA"/>
</dbReference>
<organism evidence="1">
    <name type="scientific">Trepomonas sp. PC1</name>
    <dbReference type="NCBI Taxonomy" id="1076344"/>
    <lineage>
        <taxon>Eukaryota</taxon>
        <taxon>Metamonada</taxon>
        <taxon>Diplomonadida</taxon>
        <taxon>Hexamitidae</taxon>
        <taxon>Hexamitinae</taxon>
        <taxon>Trepomonas</taxon>
    </lineage>
</organism>